<dbReference type="PANTHER" id="PTHR38479:SF2">
    <property type="entry name" value="WINGED HELIX DNA-BINDING DOMAIN-CONTAINING PROTEIN"/>
    <property type="match status" value="1"/>
</dbReference>
<accession>A0AAU3GSI3</accession>
<keyword evidence="1" id="KW-0238">DNA-binding</keyword>
<dbReference type="AlphaFoldDB" id="A0AAU3GSI3"/>
<dbReference type="EMBL" id="CP109535">
    <property type="protein sequence ID" value="WTY95412.1"/>
    <property type="molecule type" value="Genomic_DNA"/>
</dbReference>
<dbReference type="Pfam" id="PF06224">
    <property type="entry name" value="AlkZ-like"/>
    <property type="match status" value="1"/>
</dbReference>
<reference evidence="1" key="1">
    <citation type="submission" date="2022-10" db="EMBL/GenBank/DDBJ databases">
        <title>The complete genomes of actinobacterial strains from the NBC collection.</title>
        <authorList>
            <person name="Joergensen T.S."/>
            <person name="Alvarez Arevalo M."/>
            <person name="Sterndorff E.B."/>
            <person name="Faurdal D."/>
            <person name="Vuksanovic O."/>
            <person name="Mourched A.-S."/>
            <person name="Charusanti P."/>
            <person name="Shaw S."/>
            <person name="Blin K."/>
            <person name="Weber T."/>
        </authorList>
    </citation>
    <scope>NUCLEOTIDE SEQUENCE</scope>
    <source>
        <strain evidence="1">NBC_01401</strain>
    </source>
</reference>
<name>A0AAU3GSI3_9ACTN</name>
<dbReference type="PANTHER" id="PTHR38479">
    <property type="entry name" value="LMO0824 PROTEIN"/>
    <property type="match status" value="1"/>
</dbReference>
<evidence type="ECO:0000313" key="1">
    <source>
        <dbReference type="EMBL" id="WTY95412.1"/>
    </source>
</evidence>
<proteinExistence type="predicted"/>
<gene>
    <name evidence="1" type="ORF">OG626_11165</name>
</gene>
<sequence length="359" mass="39732">MSVLSSRTLNRTLLERQWLVSRMSRPAIDAVEHLVAVQGQEPDAPYVGLWTRLAEFRHDDLTSLLQDRTVVRGAVVRTTQHLLAADDFRWLRPLVQPLMDRSPRQGFGKEIAGLDLPELAADARDLMKGRTMTRPQLGRLLAERYPDRKGSALAGAAHFLLALLHPPPSGLWGSRGSVPCVLAEDWIGGSLETSPRIETMITRYLAAFGPAGVMDVQAWSGLTRLREVIEDLRPGLRVFRDESGRELYDLPDAPIAAPDLPVPVRFLPAFDNLLLGHHDRTRVISDEDRKAVAPGQAMVRPTFLVDGHVHGTWALRGTELVVSAFRPLTAPDTVAVLEEAERLLAFVLPDAENAEIVFA</sequence>
<protein>
    <submittedName>
        <fullName evidence="1">Winged helix DNA-binding domain-containing protein</fullName>
    </submittedName>
</protein>
<dbReference type="GO" id="GO:0003677">
    <property type="term" value="F:DNA binding"/>
    <property type="evidence" value="ECO:0007669"/>
    <property type="project" value="UniProtKB-KW"/>
</dbReference>
<organism evidence="1">
    <name type="scientific">Streptomyces sp. NBC_01401</name>
    <dbReference type="NCBI Taxonomy" id="2903854"/>
    <lineage>
        <taxon>Bacteria</taxon>
        <taxon>Bacillati</taxon>
        <taxon>Actinomycetota</taxon>
        <taxon>Actinomycetes</taxon>
        <taxon>Kitasatosporales</taxon>
        <taxon>Streptomycetaceae</taxon>
        <taxon>Streptomyces</taxon>
    </lineage>
</organism>
<dbReference type="InterPro" id="IPR009351">
    <property type="entry name" value="AlkZ-like"/>
</dbReference>